<dbReference type="InterPro" id="IPR001245">
    <property type="entry name" value="Ser-Thr/Tyr_kinase_cat_dom"/>
</dbReference>
<dbReference type="InterPro" id="IPR011009">
    <property type="entry name" value="Kinase-like_dom_sf"/>
</dbReference>
<feature type="non-terminal residue" evidence="2">
    <location>
        <position position="1"/>
    </location>
</feature>
<dbReference type="PROSITE" id="PS50011">
    <property type="entry name" value="PROTEIN_KINASE_DOM"/>
    <property type="match status" value="1"/>
</dbReference>
<dbReference type="VEuPathDB" id="FungiDB:BD410DRAFT_706305"/>
<dbReference type="GO" id="GO:0005524">
    <property type="term" value="F:ATP binding"/>
    <property type="evidence" value="ECO:0007669"/>
    <property type="project" value="InterPro"/>
</dbReference>
<dbReference type="InterPro" id="IPR000719">
    <property type="entry name" value="Prot_kinase_dom"/>
</dbReference>
<dbReference type="Pfam" id="PF07714">
    <property type="entry name" value="PK_Tyr_Ser-Thr"/>
    <property type="match status" value="1"/>
</dbReference>
<dbReference type="Proteomes" id="UP000294933">
    <property type="component" value="Unassembled WGS sequence"/>
</dbReference>
<gene>
    <name evidence="2" type="ORF">BD410DRAFT_706305</name>
</gene>
<dbReference type="SUPFAM" id="SSF56112">
    <property type="entry name" value="Protein kinase-like (PK-like)"/>
    <property type="match status" value="1"/>
</dbReference>
<organism evidence="2 3">
    <name type="scientific">Rickenella mellea</name>
    <dbReference type="NCBI Taxonomy" id="50990"/>
    <lineage>
        <taxon>Eukaryota</taxon>
        <taxon>Fungi</taxon>
        <taxon>Dikarya</taxon>
        <taxon>Basidiomycota</taxon>
        <taxon>Agaricomycotina</taxon>
        <taxon>Agaricomycetes</taxon>
        <taxon>Hymenochaetales</taxon>
        <taxon>Rickenellaceae</taxon>
        <taxon>Rickenella</taxon>
    </lineage>
</organism>
<evidence type="ECO:0000313" key="3">
    <source>
        <dbReference type="Proteomes" id="UP000294933"/>
    </source>
</evidence>
<dbReference type="GO" id="GO:0007165">
    <property type="term" value="P:signal transduction"/>
    <property type="evidence" value="ECO:0007669"/>
    <property type="project" value="TreeGrafter"/>
</dbReference>
<dbReference type="STRING" id="50990.A0A4Y7PE80"/>
<evidence type="ECO:0000313" key="2">
    <source>
        <dbReference type="EMBL" id="TDL13351.1"/>
    </source>
</evidence>
<evidence type="ECO:0000259" key="1">
    <source>
        <dbReference type="PROSITE" id="PS50011"/>
    </source>
</evidence>
<proteinExistence type="predicted"/>
<dbReference type="EMBL" id="ML170693">
    <property type="protein sequence ID" value="TDL13351.1"/>
    <property type="molecule type" value="Genomic_DNA"/>
</dbReference>
<dbReference type="Gene3D" id="1.10.510.10">
    <property type="entry name" value="Transferase(Phosphotransferase) domain 1"/>
    <property type="match status" value="1"/>
</dbReference>
<reference evidence="2 3" key="1">
    <citation type="submission" date="2018-06" db="EMBL/GenBank/DDBJ databases">
        <title>A transcriptomic atlas of mushroom development highlights an independent origin of complex multicellularity.</title>
        <authorList>
            <consortium name="DOE Joint Genome Institute"/>
            <person name="Krizsan K."/>
            <person name="Almasi E."/>
            <person name="Merenyi Z."/>
            <person name="Sahu N."/>
            <person name="Viragh M."/>
            <person name="Koszo T."/>
            <person name="Mondo S."/>
            <person name="Kiss B."/>
            <person name="Balint B."/>
            <person name="Kues U."/>
            <person name="Barry K."/>
            <person name="Hegedus J.C."/>
            <person name="Henrissat B."/>
            <person name="Johnson J."/>
            <person name="Lipzen A."/>
            <person name="Ohm R."/>
            <person name="Nagy I."/>
            <person name="Pangilinan J."/>
            <person name="Yan J."/>
            <person name="Xiong Y."/>
            <person name="Grigoriev I.V."/>
            <person name="Hibbett D.S."/>
            <person name="Nagy L.G."/>
        </authorList>
    </citation>
    <scope>NUCLEOTIDE SEQUENCE [LARGE SCALE GENOMIC DNA]</scope>
    <source>
        <strain evidence="2 3">SZMC22713</strain>
    </source>
</reference>
<name>A0A4Y7PE80_9AGAM</name>
<dbReference type="GO" id="GO:0005737">
    <property type="term" value="C:cytoplasm"/>
    <property type="evidence" value="ECO:0007669"/>
    <property type="project" value="TreeGrafter"/>
</dbReference>
<accession>A0A4Y7PE80</accession>
<feature type="non-terminal residue" evidence="2">
    <location>
        <position position="118"/>
    </location>
</feature>
<keyword evidence="3" id="KW-1185">Reference proteome</keyword>
<dbReference type="InterPro" id="IPR050167">
    <property type="entry name" value="Ser_Thr_protein_kinase"/>
</dbReference>
<feature type="domain" description="Protein kinase" evidence="1">
    <location>
        <begin position="1"/>
        <end position="116"/>
    </location>
</feature>
<dbReference type="GO" id="GO:0004672">
    <property type="term" value="F:protein kinase activity"/>
    <property type="evidence" value="ECO:0007669"/>
    <property type="project" value="InterPro"/>
</dbReference>
<sequence length="118" mass="13264">ILEISQKIMTTREAGGTLRWMARELLRTGSPVSTKESDVWAFAMAGFEVLSGEPPYAQYNNEGGVVMAINNKEIPRKPEICKEGGKILWKIFVQCWHPNPSKRPSMYCILGMMQSITS</sequence>
<protein>
    <recommendedName>
        <fullName evidence="1">Protein kinase domain-containing protein</fullName>
    </recommendedName>
</protein>
<dbReference type="OrthoDB" id="5966500at2759"/>
<dbReference type="AlphaFoldDB" id="A0A4Y7PE80"/>
<dbReference type="PANTHER" id="PTHR23257">
    <property type="entry name" value="SERINE-THREONINE PROTEIN KINASE"/>
    <property type="match status" value="1"/>
</dbReference>